<proteinExistence type="predicted"/>
<name>A0ABM9ZRV0_9BACT</name>
<keyword evidence="2" id="KW-1185">Reference proteome</keyword>
<comment type="caution">
    <text evidence="1">The sequence shown here is derived from an EMBL/GenBank/DDBJ whole genome shotgun (WGS) entry which is preliminary data.</text>
</comment>
<protein>
    <submittedName>
        <fullName evidence="1">Uncharacterized protein</fullName>
    </submittedName>
</protein>
<dbReference type="Proteomes" id="UP000006462">
    <property type="component" value="Unassembled WGS sequence"/>
</dbReference>
<evidence type="ECO:0000313" key="2">
    <source>
        <dbReference type="Proteomes" id="UP000006462"/>
    </source>
</evidence>
<evidence type="ECO:0000313" key="1">
    <source>
        <dbReference type="EMBL" id="EFB89644.1"/>
    </source>
</evidence>
<dbReference type="EMBL" id="ADFP01000124">
    <property type="protein sequence ID" value="EFB89644.1"/>
    <property type="molecule type" value="Genomic_DNA"/>
</dbReference>
<reference evidence="1 2" key="1">
    <citation type="submission" date="2009-12" db="EMBL/GenBank/DDBJ databases">
        <authorList>
            <person name="Shrivastava S."/>
            <person name="Madupu R."/>
            <person name="Durkin A.S."/>
            <person name="Torralba M."/>
            <person name="Methe B."/>
            <person name="Sutton G.G."/>
            <person name="Strausberg R.L."/>
            <person name="Nelson K.E."/>
        </authorList>
    </citation>
    <scope>NUCLEOTIDE SEQUENCE [LARGE SCALE GENOMIC DNA]</scope>
    <source>
        <strain evidence="1 2">W5455</strain>
    </source>
</reference>
<organism evidence="1 2">
    <name type="scientific">Pyramidobacter piscolens W5455</name>
    <dbReference type="NCBI Taxonomy" id="352165"/>
    <lineage>
        <taxon>Bacteria</taxon>
        <taxon>Thermotogati</taxon>
        <taxon>Synergistota</taxon>
        <taxon>Synergistia</taxon>
        <taxon>Synergistales</taxon>
        <taxon>Dethiosulfovibrionaceae</taxon>
        <taxon>Pyramidobacter</taxon>
    </lineage>
</organism>
<accession>A0ABM9ZRV0</accession>
<gene>
    <name evidence="1" type="ORF">HMPREF7215_1021</name>
</gene>
<sequence>MDKRSGLRLKNQPEPAPFAAWNKSAFGHAGHTASQFLNGKRRYPAFFFCGQLVCCSGNNEVRVTR</sequence>